<name>A0A5D0MBG8_9BACT</name>
<evidence type="ECO:0000259" key="1">
    <source>
        <dbReference type="Pfam" id="PF10686"/>
    </source>
</evidence>
<dbReference type="InterPro" id="IPR019627">
    <property type="entry name" value="YAcAr"/>
</dbReference>
<sequence>MIIFFNGGLFLKILVSGSRYYKNYRKILSFLTRMKQKHSEVIVVEGGARGADTLARKACEKLNIKCKEYNANWEKYGRAAGPIRNQQMLDDNDDIEIVAIFHEELNKSKGTKDMLKRARKANKEIVKFN</sequence>
<feature type="domain" description="YspA cpYpsA-related SLOG" evidence="1">
    <location>
        <begin position="12"/>
        <end position="76"/>
    </location>
</feature>
<dbReference type="EMBL" id="VSIX01000139">
    <property type="protein sequence ID" value="TYB30356.1"/>
    <property type="molecule type" value="Genomic_DNA"/>
</dbReference>
<accession>A0A5D0MBG8</accession>
<protein>
    <submittedName>
        <fullName evidence="2">DUF2493 domain-containing protein</fullName>
    </submittedName>
</protein>
<dbReference type="Pfam" id="PF10686">
    <property type="entry name" value="YAcAr"/>
    <property type="match status" value="1"/>
</dbReference>
<proteinExistence type="predicted"/>
<evidence type="ECO:0000313" key="2">
    <source>
        <dbReference type="EMBL" id="TYB30356.1"/>
    </source>
</evidence>
<dbReference type="Proteomes" id="UP000324143">
    <property type="component" value="Unassembled WGS sequence"/>
</dbReference>
<gene>
    <name evidence="2" type="ORF">FXF47_09465</name>
</gene>
<reference evidence="2" key="1">
    <citation type="submission" date="2019-08" db="EMBL/GenBank/DDBJ databases">
        <title>Genomic characterization of a novel candidate phylum (ARYD3) from a high temperature, high salinity tertiary oil reservoir in north central Oklahoma, USA.</title>
        <authorList>
            <person name="Youssef N.H."/>
            <person name="Yadav A."/>
            <person name="Elshahed M.S."/>
        </authorList>
    </citation>
    <scope>NUCLEOTIDE SEQUENCE [LARGE SCALE GENOMIC DNA]</scope>
    <source>
        <strain evidence="2">ARYD3</strain>
    </source>
</reference>
<comment type="caution">
    <text evidence="2">The sequence shown here is derived from an EMBL/GenBank/DDBJ whole genome shotgun (WGS) entry which is preliminary data.</text>
</comment>
<keyword evidence="3" id="KW-1185">Reference proteome</keyword>
<dbReference type="AlphaFoldDB" id="A0A5D0MBG8"/>
<evidence type="ECO:0000313" key="3">
    <source>
        <dbReference type="Proteomes" id="UP000324143"/>
    </source>
</evidence>
<organism evidence="2 3">
    <name type="scientific">Candidatus Mcinerneyibacterium aminivorans</name>
    <dbReference type="NCBI Taxonomy" id="2703815"/>
    <lineage>
        <taxon>Bacteria</taxon>
        <taxon>Candidatus Macinerneyibacteriota</taxon>
        <taxon>Candidatus Mcinerneyibacteria</taxon>
        <taxon>Candidatus Mcinerneyibacteriales</taxon>
        <taxon>Candidatus Mcinerneyibacteriaceae</taxon>
        <taxon>Candidatus Mcinerneyibacterium</taxon>
    </lineage>
</organism>